<reference evidence="2" key="1">
    <citation type="journal article" date="2015" name="Nature">
        <title>Complex archaea that bridge the gap between prokaryotes and eukaryotes.</title>
        <authorList>
            <person name="Spang A."/>
            <person name="Saw J.H."/>
            <person name="Jorgensen S.L."/>
            <person name="Zaremba-Niedzwiedzka K."/>
            <person name="Martijn J."/>
            <person name="Lind A.E."/>
            <person name="van Eijk R."/>
            <person name="Schleper C."/>
            <person name="Guy L."/>
            <person name="Ettema T.J."/>
        </authorList>
    </citation>
    <scope>NUCLEOTIDE SEQUENCE</scope>
</reference>
<dbReference type="EMBL" id="LAZR01001795">
    <property type="protein sequence ID" value="KKN38921.1"/>
    <property type="molecule type" value="Genomic_DNA"/>
</dbReference>
<proteinExistence type="predicted"/>
<feature type="region of interest" description="Disordered" evidence="1">
    <location>
        <begin position="71"/>
        <end position="97"/>
    </location>
</feature>
<dbReference type="AlphaFoldDB" id="A0A0F9SPN9"/>
<evidence type="ECO:0000313" key="2">
    <source>
        <dbReference type="EMBL" id="KKN38921.1"/>
    </source>
</evidence>
<sequence>MGRRRLTQELYDRLVEGYRESPGNHAHAARIAGCGWKLAKRSWEDGWKEYTYAIPIKDQLQADKEGARLQRSRILEEERTKKSEEREEARKDAIQARSQEAQAAQRAGVNALAMANIIGKIVLA</sequence>
<feature type="compositionally biased region" description="Basic and acidic residues" evidence="1">
    <location>
        <begin position="71"/>
        <end position="94"/>
    </location>
</feature>
<name>A0A0F9SPN9_9ZZZZ</name>
<evidence type="ECO:0000256" key="1">
    <source>
        <dbReference type="SAM" id="MobiDB-lite"/>
    </source>
</evidence>
<organism evidence="2">
    <name type="scientific">marine sediment metagenome</name>
    <dbReference type="NCBI Taxonomy" id="412755"/>
    <lineage>
        <taxon>unclassified sequences</taxon>
        <taxon>metagenomes</taxon>
        <taxon>ecological metagenomes</taxon>
    </lineage>
</organism>
<feature type="non-terminal residue" evidence="2">
    <location>
        <position position="124"/>
    </location>
</feature>
<accession>A0A0F9SPN9</accession>
<protein>
    <submittedName>
        <fullName evidence="2">Uncharacterized protein</fullName>
    </submittedName>
</protein>
<comment type="caution">
    <text evidence="2">The sequence shown here is derived from an EMBL/GenBank/DDBJ whole genome shotgun (WGS) entry which is preliminary data.</text>
</comment>
<gene>
    <name evidence="2" type="ORF">LCGC14_0748820</name>
</gene>